<proteinExistence type="predicted"/>
<accession>A0A1C7NGL9</accession>
<dbReference type="AlphaFoldDB" id="A0A1C7NGL9"/>
<dbReference type="CDD" id="cd10537">
    <property type="entry name" value="SET_SETD9"/>
    <property type="match status" value="1"/>
</dbReference>
<protein>
    <submittedName>
        <fullName evidence="1">SET domain-containing protein 9</fullName>
    </submittedName>
</protein>
<dbReference type="PANTHER" id="PTHR33524:SF2">
    <property type="entry name" value="SET DOMAIN-CONTAINING PROTEIN 9"/>
    <property type="match status" value="1"/>
</dbReference>
<gene>
    <name evidence="1" type="primary">SETD9</name>
    <name evidence="1" type="ORF">A0J61_03763</name>
</gene>
<sequence length="240" mass="27005">MAHFLKRLYPWQSFKLLSKALLSPTETQTITTTKPLIALSPEKAINAVEATLAAIHLKQMKFSVQIKKSCIPNAGLGVFLKDTTQPRGTIVGFYPGTIYLPAEPVLFVSLSNQYILKCVDGLYVDGKPSGLSGRVYQSLYKRENWPGAIQISDMTWMDTKILRNPLAIGQYVNNGTSTYPANVCYQEVDLPIAFPNDLRYLIPNMYWNPDFQLITRLVILVSLDDIHPGEELRSTYMDVL</sequence>
<dbReference type="OrthoDB" id="442460at2759"/>
<dbReference type="InterPro" id="IPR040415">
    <property type="entry name" value="SETD9"/>
</dbReference>
<name>A0A1C7NGL9_9FUNG</name>
<dbReference type="EMBL" id="LUGH01000169">
    <property type="protein sequence ID" value="OBZ88185.1"/>
    <property type="molecule type" value="Genomic_DNA"/>
</dbReference>
<reference evidence="1 2" key="1">
    <citation type="submission" date="2016-03" db="EMBL/GenBank/DDBJ databases">
        <title>Choanephora cucurbitarum.</title>
        <authorList>
            <person name="Min B."/>
            <person name="Park H."/>
            <person name="Park J.-H."/>
            <person name="Shin H.-D."/>
            <person name="Choi I.-G."/>
        </authorList>
    </citation>
    <scope>NUCLEOTIDE SEQUENCE [LARGE SCALE GENOMIC DNA]</scope>
    <source>
        <strain evidence="1 2">KUS-F28377</strain>
    </source>
</reference>
<dbReference type="Proteomes" id="UP000093000">
    <property type="component" value="Unassembled WGS sequence"/>
</dbReference>
<dbReference type="PANTHER" id="PTHR33524">
    <property type="entry name" value="C5ORF35"/>
    <property type="match status" value="1"/>
</dbReference>
<dbReference type="Gene3D" id="2.170.270.10">
    <property type="entry name" value="SET domain"/>
    <property type="match status" value="1"/>
</dbReference>
<dbReference type="SUPFAM" id="SSF82199">
    <property type="entry name" value="SET domain"/>
    <property type="match status" value="1"/>
</dbReference>
<organism evidence="1 2">
    <name type="scientific">Choanephora cucurbitarum</name>
    <dbReference type="NCBI Taxonomy" id="101091"/>
    <lineage>
        <taxon>Eukaryota</taxon>
        <taxon>Fungi</taxon>
        <taxon>Fungi incertae sedis</taxon>
        <taxon>Mucoromycota</taxon>
        <taxon>Mucoromycotina</taxon>
        <taxon>Mucoromycetes</taxon>
        <taxon>Mucorales</taxon>
        <taxon>Mucorineae</taxon>
        <taxon>Choanephoraceae</taxon>
        <taxon>Choanephoroideae</taxon>
        <taxon>Choanephora</taxon>
    </lineage>
</organism>
<evidence type="ECO:0000313" key="1">
    <source>
        <dbReference type="EMBL" id="OBZ88185.1"/>
    </source>
</evidence>
<dbReference type="InParanoid" id="A0A1C7NGL9"/>
<comment type="caution">
    <text evidence="1">The sequence shown here is derived from an EMBL/GenBank/DDBJ whole genome shotgun (WGS) entry which is preliminary data.</text>
</comment>
<evidence type="ECO:0000313" key="2">
    <source>
        <dbReference type="Proteomes" id="UP000093000"/>
    </source>
</evidence>
<dbReference type="InterPro" id="IPR046341">
    <property type="entry name" value="SET_dom_sf"/>
</dbReference>
<keyword evidence="2" id="KW-1185">Reference proteome</keyword>